<dbReference type="Gene3D" id="3.40.50.12160">
    <property type="entry name" value="Methylthiotransferase, N-terminal domain"/>
    <property type="match status" value="1"/>
</dbReference>
<feature type="binding site" evidence="9">
    <location>
        <position position="80"/>
    </location>
    <ligand>
        <name>[4Fe-4S] cluster</name>
        <dbReference type="ChEBI" id="CHEBI:49883"/>
        <label>1</label>
    </ligand>
</feature>
<comment type="subunit">
    <text evidence="9">Monomer.</text>
</comment>
<dbReference type="InterPro" id="IPR007197">
    <property type="entry name" value="rSAM"/>
</dbReference>
<evidence type="ECO:0000256" key="6">
    <source>
        <dbReference type="ARBA" id="ARBA00023004"/>
    </source>
</evidence>
<feature type="domain" description="MTTase N-terminal" evidence="12">
    <location>
        <begin position="35"/>
        <end position="151"/>
    </location>
</feature>
<dbReference type="InterPro" id="IPR006463">
    <property type="entry name" value="MiaB_methiolase"/>
</dbReference>
<evidence type="ECO:0000256" key="4">
    <source>
        <dbReference type="ARBA" id="ARBA00022691"/>
    </source>
</evidence>
<feature type="domain" description="Radical SAM core" evidence="13">
    <location>
        <begin position="174"/>
        <end position="402"/>
    </location>
</feature>
<feature type="binding site" evidence="9">
    <location>
        <position position="188"/>
    </location>
    <ligand>
        <name>[4Fe-4S] cluster</name>
        <dbReference type="ChEBI" id="CHEBI:49883"/>
        <label>2</label>
        <note>4Fe-4S-S-AdoMet</note>
    </ligand>
</feature>
<feature type="region of interest" description="Disordered" evidence="10">
    <location>
        <begin position="1"/>
        <end position="27"/>
    </location>
</feature>
<dbReference type="PROSITE" id="PS51918">
    <property type="entry name" value="RADICAL_SAM"/>
    <property type="match status" value="1"/>
</dbReference>
<comment type="similarity">
    <text evidence="9">Belongs to the methylthiotransferase family. MiaB subfamily.</text>
</comment>
<dbReference type="PROSITE" id="PS01278">
    <property type="entry name" value="MTTASE_RADICAL"/>
    <property type="match status" value="1"/>
</dbReference>
<gene>
    <name evidence="9 14" type="primary">miaB</name>
    <name evidence="14" type="ORF">O0S08_23570</name>
</gene>
<evidence type="ECO:0000256" key="7">
    <source>
        <dbReference type="ARBA" id="ARBA00023014"/>
    </source>
</evidence>
<dbReference type="InterPro" id="IPR058240">
    <property type="entry name" value="rSAM_sf"/>
</dbReference>
<dbReference type="InterPro" id="IPR023404">
    <property type="entry name" value="rSAM_horseshoe"/>
</dbReference>
<keyword evidence="9" id="KW-0819">tRNA processing</keyword>
<dbReference type="HAMAP" id="MF_01864">
    <property type="entry name" value="tRNA_metthiotr_MiaB"/>
    <property type="match status" value="1"/>
</dbReference>
<comment type="catalytic activity">
    <reaction evidence="9">
        <text>N(6)-dimethylallyladenosine(37) in tRNA + (sulfur carrier)-SH + AH2 + 2 S-adenosyl-L-methionine = 2-methylsulfanyl-N(6)-dimethylallyladenosine(37) in tRNA + (sulfur carrier)-H + 5'-deoxyadenosine + L-methionine + A + S-adenosyl-L-homocysteine + 2 H(+)</text>
        <dbReference type="Rhea" id="RHEA:37067"/>
        <dbReference type="Rhea" id="RHEA-COMP:10375"/>
        <dbReference type="Rhea" id="RHEA-COMP:10376"/>
        <dbReference type="Rhea" id="RHEA-COMP:14737"/>
        <dbReference type="Rhea" id="RHEA-COMP:14739"/>
        <dbReference type="ChEBI" id="CHEBI:13193"/>
        <dbReference type="ChEBI" id="CHEBI:15378"/>
        <dbReference type="ChEBI" id="CHEBI:17319"/>
        <dbReference type="ChEBI" id="CHEBI:17499"/>
        <dbReference type="ChEBI" id="CHEBI:29917"/>
        <dbReference type="ChEBI" id="CHEBI:57844"/>
        <dbReference type="ChEBI" id="CHEBI:57856"/>
        <dbReference type="ChEBI" id="CHEBI:59789"/>
        <dbReference type="ChEBI" id="CHEBI:64428"/>
        <dbReference type="ChEBI" id="CHEBI:74415"/>
        <dbReference type="ChEBI" id="CHEBI:74417"/>
        <dbReference type="EC" id="2.8.4.3"/>
    </reaction>
</comment>
<feature type="domain" description="TRAM" evidence="11">
    <location>
        <begin position="405"/>
        <end position="464"/>
    </location>
</feature>
<dbReference type="SFLD" id="SFLDG01082">
    <property type="entry name" value="B12-binding_domain_containing"/>
    <property type="match status" value="1"/>
</dbReference>
<evidence type="ECO:0000256" key="10">
    <source>
        <dbReference type="SAM" id="MobiDB-lite"/>
    </source>
</evidence>
<feature type="binding site" evidence="9">
    <location>
        <position position="192"/>
    </location>
    <ligand>
        <name>[4Fe-4S] cluster</name>
        <dbReference type="ChEBI" id="CHEBI:49883"/>
        <label>2</label>
        <note>4Fe-4S-S-AdoMet</note>
    </ligand>
</feature>
<evidence type="ECO:0000259" key="12">
    <source>
        <dbReference type="PROSITE" id="PS51449"/>
    </source>
</evidence>
<dbReference type="RefSeq" id="WP_269041479.1">
    <property type="nucleotide sequence ID" value="NZ_CP114040.1"/>
</dbReference>
<dbReference type="SFLD" id="SFLDF00273">
    <property type="entry name" value="(dimethylallyl)adenosine_tRNA"/>
    <property type="match status" value="1"/>
</dbReference>
<keyword evidence="7 9" id="KW-0411">Iron-sulfur</keyword>
<dbReference type="NCBIfam" id="TIGR01574">
    <property type="entry name" value="miaB-methiolase"/>
    <property type="match status" value="1"/>
</dbReference>
<keyword evidence="2 9" id="KW-0004">4Fe-4S</keyword>
<evidence type="ECO:0000259" key="11">
    <source>
        <dbReference type="PROSITE" id="PS50926"/>
    </source>
</evidence>
<dbReference type="NCBIfam" id="TIGR00089">
    <property type="entry name" value="MiaB/RimO family radical SAM methylthiotransferase"/>
    <property type="match status" value="1"/>
</dbReference>
<dbReference type="InterPro" id="IPR020612">
    <property type="entry name" value="Methylthiotransferase_CS"/>
</dbReference>
<keyword evidence="5 9" id="KW-0479">Metal-binding</keyword>
<protein>
    <recommendedName>
        <fullName evidence="8 9">tRNA-2-methylthio-N(6)-dimethylallyladenosine synthase</fullName>
        <ecNumber evidence="8 9">2.8.4.3</ecNumber>
    </recommendedName>
    <alternativeName>
        <fullName evidence="9">(Dimethylallyl)adenosine tRNA methylthiotransferase MiaB</fullName>
    </alternativeName>
    <alternativeName>
        <fullName evidence="9">tRNA-i(6)A37 methylthiotransferase</fullName>
    </alternativeName>
</protein>
<keyword evidence="15" id="KW-1185">Reference proteome</keyword>
<dbReference type="Pfam" id="PF00919">
    <property type="entry name" value="UPF0004"/>
    <property type="match status" value="1"/>
</dbReference>
<dbReference type="GO" id="GO:0035597">
    <property type="term" value="F:tRNA-2-methylthio-N(6)-dimethylallyladenosine(37) synthase activity"/>
    <property type="evidence" value="ECO:0007669"/>
    <property type="project" value="UniProtKB-EC"/>
</dbReference>
<feature type="binding site" evidence="9">
    <location>
        <position position="195"/>
    </location>
    <ligand>
        <name>[4Fe-4S] cluster</name>
        <dbReference type="ChEBI" id="CHEBI:49883"/>
        <label>2</label>
        <note>4Fe-4S-S-AdoMet</note>
    </ligand>
</feature>
<dbReference type="PANTHER" id="PTHR43020:SF2">
    <property type="entry name" value="MITOCHONDRIAL TRNA METHYLTHIOTRANSFERASE CDK5RAP1"/>
    <property type="match status" value="1"/>
</dbReference>
<feature type="binding site" evidence="9">
    <location>
        <position position="114"/>
    </location>
    <ligand>
        <name>[4Fe-4S] cluster</name>
        <dbReference type="ChEBI" id="CHEBI:49883"/>
        <label>1</label>
    </ligand>
</feature>
<reference evidence="14" key="1">
    <citation type="submission" date="2022-11" db="EMBL/GenBank/DDBJ databases">
        <title>Minimal conservation of predation-associated metabolite biosynthetic gene clusters underscores biosynthetic potential of Myxococcota including descriptions for ten novel species: Archangium lansinium sp. nov., Myxococcus landrumus sp. nov., Nannocystis bai.</title>
        <authorList>
            <person name="Ahearne A."/>
            <person name="Stevens C."/>
            <person name="Dowd S."/>
        </authorList>
    </citation>
    <scope>NUCLEOTIDE SEQUENCE</scope>
    <source>
        <strain evidence="14">Fl3</strain>
    </source>
</reference>
<evidence type="ECO:0000259" key="13">
    <source>
        <dbReference type="PROSITE" id="PS51918"/>
    </source>
</evidence>
<evidence type="ECO:0000256" key="8">
    <source>
        <dbReference type="ARBA" id="ARBA00033765"/>
    </source>
</evidence>
<dbReference type="Pfam" id="PF01938">
    <property type="entry name" value="TRAM"/>
    <property type="match status" value="1"/>
</dbReference>
<dbReference type="SMART" id="SM00729">
    <property type="entry name" value="Elp3"/>
    <property type="match status" value="1"/>
</dbReference>
<comment type="cofactor">
    <cofactor evidence="9">
        <name>[4Fe-4S] cluster</name>
        <dbReference type="ChEBI" id="CHEBI:49883"/>
    </cofactor>
    <text evidence="9">Binds 2 [4Fe-4S] clusters. One cluster is coordinated with 3 cysteines and an exchangeable S-adenosyl-L-methionine.</text>
</comment>
<dbReference type="Proteomes" id="UP001164459">
    <property type="component" value="Chromosome"/>
</dbReference>
<dbReference type="InterPro" id="IPR002792">
    <property type="entry name" value="TRAM_dom"/>
</dbReference>
<dbReference type="EMBL" id="CP114040">
    <property type="protein sequence ID" value="WAS99118.1"/>
    <property type="molecule type" value="Genomic_DNA"/>
</dbReference>
<dbReference type="InterPro" id="IPR038135">
    <property type="entry name" value="Methylthiotransferase_N_sf"/>
</dbReference>
<evidence type="ECO:0000256" key="1">
    <source>
        <dbReference type="ARBA" id="ARBA00003234"/>
    </source>
</evidence>
<keyword evidence="9" id="KW-0963">Cytoplasm</keyword>
<evidence type="ECO:0000256" key="9">
    <source>
        <dbReference type="HAMAP-Rule" id="MF_01864"/>
    </source>
</evidence>
<comment type="subcellular location">
    <subcellularLocation>
        <location evidence="9">Cytoplasm</location>
    </subcellularLocation>
</comment>
<name>A0ABY7HIH5_9BACT</name>
<comment type="function">
    <text evidence="1 9">Catalyzes the methylthiolation of N6-(dimethylallyl)adenosine (i(6)A), leading to the formation of 2-methylthio-N6-(dimethylallyl)adenosine (ms(2)i(6)A) at position 37 in tRNAs that read codons beginning with uridine.</text>
</comment>
<dbReference type="Gene3D" id="3.80.30.20">
    <property type="entry name" value="tm_1862 like domain"/>
    <property type="match status" value="1"/>
</dbReference>
<sequence length="464" mass="51169">MTRLVQIRGTRTAPEPPATAPELPGAPELAGIAGPRVYVETLGCQMNEADSALIVGQLAARGYVRVPDPAAADVILLNTCAVREKAEERVYGRTSQLLRHKKDNPDLVFGITGCMAEHLRDKVQKQAPHIGLVAGPDSYRRIGSLVDRARAGERVVDVTLDRDETYEGLDGVPDDDGVSGQVTIQRGCDKFCTFCVVPYTRGRERGVVPREVLRQARHLAERGYKEIVLLGQTVNSYVWEDASFADLLRALAAIDGLERIRFTSPYPVDFTEQLIATMAELDKVCPYIHLPAQSGADRMLTAMKRGYLRAEFVDLVGRLRAAIPDLALSTDLMVGFCGETEDDHAETLSLMREVRFDSAFMFRYSDRGITYAARKLQDDVADEVKGRRLQEVIELQEQHTRASHHSRVGKRERVLISGLSHRGDRLLGRTPRFQSVLLPLGTGSPGQTVEVDITATTGHSLIAG</sequence>
<evidence type="ECO:0000313" key="15">
    <source>
        <dbReference type="Proteomes" id="UP001164459"/>
    </source>
</evidence>
<dbReference type="SUPFAM" id="SSF102114">
    <property type="entry name" value="Radical SAM enzymes"/>
    <property type="match status" value="1"/>
</dbReference>
<dbReference type="PROSITE" id="PS50926">
    <property type="entry name" value="TRAM"/>
    <property type="match status" value="1"/>
</dbReference>
<dbReference type="Pfam" id="PF04055">
    <property type="entry name" value="Radical_SAM"/>
    <property type="match status" value="1"/>
</dbReference>
<evidence type="ECO:0000256" key="5">
    <source>
        <dbReference type="ARBA" id="ARBA00022723"/>
    </source>
</evidence>
<dbReference type="EC" id="2.8.4.3" evidence="8 9"/>
<feature type="binding site" evidence="9">
    <location>
        <position position="44"/>
    </location>
    <ligand>
        <name>[4Fe-4S] cluster</name>
        <dbReference type="ChEBI" id="CHEBI:49883"/>
        <label>1</label>
    </ligand>
</feature>
<accession>A0ABY7HIH5</accession>
<keyword evidence="4 9" id="KW-0949">S-adenosyl-L-methionine</keyword>
<keyword evidence="3 9" id="KW-0808">Transferase</keyword>
<dbReference type="InterPro" id="IPR006638">
    <property type="entry name" value="Elp3/MiaA/NifB-like_rSAM"/>
</dbReference>
<dbReference type="InterPro" id="IPR005839">
    <property type="entry name" value="Methylthiotransferase"/>
</dbReference>
<dbReference type="InterPro" id="IPR013848">
    <property type="entry name" value="Methylthiotransferase_N"/>
</dbReference>
<dbReference type="PROSITE" id="PS51449">
    <property type="entry name" value="MTTASE_N"/>
    <property type="match status" value="1"/>
</dbReference>
<keyword evidence="6 9" id="KW-0408">Iron</keyword>
<dbReference type="PANTHER" id="PTHR43020">
    <property type="entry name" value="CDK5 REGULATORY SUBUNIT-ASSOCIATED PROTEIN 1"/>
    <property type="match status" value="1"/>
</dbReference>
<proteinExistence type="inferred from homology"/>
<organism evidence="14 15">
    <name type="scientific">Nannocystis punicea</name>
    <dbReference type="NCBI Taxonomy" id="2995304"/>
    <lineage>
        <taxon>Bacteria</taxon>
        <taxon>Pseudomonadati</taxon>
        <taxon>Myxococcota</taxon>
        <taxon>Polyangia</taxon>
        <taxon>Nannocystales</taxon>
        <taxon>Nannocystaceae</taxon>
        <taxon>Nannocystis</taxon>
    </lineage>
</organism>
<evidence type="ECO:0000256" key="2">
    <source>
        <dbReference type="ARBA" id="ARBA00022485"/>
    </source>
</evidence>
<dbReference type="CDD" id="cd01335">
    <property type="entry name" value="Radical_SAM"/>
    <property type="match status" value="1"/>
</dbReference>
<evidence type="ECO:0000256" key="3">
    <source>
        <dbReference type="ARBA" id="ARBA00022679"/>
    </source>
</evidence>
<dbReference type="SFLD" id="SFLDS00029">
    <property type="entry name" value="Radical_SAM"/>
    <property type="match status" value="1"/>
</dbReference>
<dbReference type="SFLD" id="SFLDG01061">
    <property type="entry name" value="methylthiotransferase"/>
    <property type="match status" value="1"/>
</dbReference>
<evidence type="ECO:0000313" key="14">
    <source>
        <dbReference type="EMBL" id="WAS99118.1"/>
    </source>
</evidence>